<keyword evidence="4 10" id="KW-0274">FAD</keyword>
<dbReference type="Gene3D" id="3.50.50.60">
    <property type="entry name" value="FAD/NAD(P)-binding domain"/>
    <property type="match status" value="2"/>
</dbReference>
<evidence type="ECO:0000256" key="8">
    <source>
        <dbReference type="ARBA" id="ARBA00023284"/>
    </source>
</evidence>
<dbReference type="PRINTS" id="PR00411">
    <property type="entry name" value="PNDRDTASEI"/>
</dbReference>
<comment type="catalytic activity">
    <reaction evidence="9 10">
        <text>N(6)-[(R)-dihydrolipoyl]-L-lysyl-[protein] + NAD(+) = N(6)-[(R)-lipoyl]-L-lysyl-[protein] + NADH + H(+)</text>
        <dbReference type="Rhea" id="RHEA:15045"/>
        <dbReference type="Rhea" id="RHEA-COMP:10474"/>
        <dbReference type="Rhea" id="RHEA-COMP:10475"/>
        <dbReference type="ChEBI" id="CHEBI:15378"/>
        <dbReference type="ChEBI" id="CHEBI:57540"/>
        <dbReference type="ChEBI" id="CHEBI:57945"/>
        <dbReference type="ChEBI" id="CHEBI:83099"/>
        <dbReference type="ChEBI" id="CHEBI:83100"/>
        <dbReference type="EC" id="1.8.1.4"/>
    </reaction>
</comment>
<dbReference type="InterPro" id="IPR023753">
    <property type="entry name" value="FAD/NAD-binding_dom"/>
</dbReference>
<evidence type="ECO:0000256" key="3">
    <source>
        <dbReference type="ARBA" id="ARBA00022630"/>
    </source>
</evidence>
<keyword evidence="8 10" id="KW-0676">Redox-active center</keyword>
<dbReference type="PANTHER" id="PTHR22912:SF160">
    <property type="entry name" value="DIHYDROLIPOYL DEHYDROGENASE"/>
    <property type="match status" value="1"/>
</dbReference>
<comment type="caution">
    <text evidence="13">The sequence shown here is derived from an EMBL/GenBank/DDBJ whole genome shotgun (WGS) entry which is preliminary data.</text>
</comment>
<evidence type="ECO:0000256" key="5">
    <source>
        <dbReference type="ARBA" id="ARBA00023002"/>
    </source>
</evidence>
<evidence type="ECO:0000313" key="13">
    <source>
        <dbReference type="EMBL" id="KTG11645.1"/>
    </source>
</evidence>
<comment type="miscellaneous">
    <text evidence="10">The active site is a redox-active disulfide bond.</text>
</comment>
<evidence type="ECO:0000256" key="7">
    <source>
        <dbReference type="ARBA" id="ARBA00023157"/>
    </source>
</evidence>
<dbReference type="PANTHER" id="PTHR22912">
    <property type="entry name" value="DISULFIDE OXIDOREDUCTASE"/>
    <property type="match status" value="1"/>
</dbReference>
<dbReference type="InterPro" id="IPR050151">
    <property type="entry name" value="Class-I_Pyr_Nuc-Dis_Oxidored"/>
</dbReference>
<dbReference type="PROSITE" id="PS00076">
    <property type="entry name" value="PYRIDINE_REDOX_1"/>
    <property type="match status" value="1"/>
</dbReference>
<dbReference type="EMBL" id="LOPU01000001">
    <property type="protein sequence ID" value="KTG11645.1"/>
    <property type="molecule type" value="Genomic_DNA"/>
</dbReference>
<feature type="domain" description="Pyridine nucleotide-disulphide oxidoreductase dimerisation" evidence="11">
    <location>
        <begin position="353"/>
        <end position="462"/>
    </location>
</feature>
<sequence length="475" mass="49676">MVVGDISTGTDVLVIGGGPGGYVAAIRAAQRGLDTTLVEKDNYGGVCLNRGCIPSKALITGADLAHEAGNAEEMGIHADPAVDMAQMVDWKDGIVDQLTGGVEKLCKANGVNLVKGTATFKDENSVRVAHGGEGQGSESIEFDSCIVATGSRTIQIPNFDYADDPVLGSKEALDMDSIPERLVVVGAGYIGMELSTVYAKLGTEVTVVEMLDDVLPAYEDDISKVVKRRAKDLGIEFNFGEGASEWRESSDGGITVVTETEDGEESTYPADKVLVAVGRSPVTDTLGLDAIGLEPNEGGFLETDDYARTDIDHIYAVGDVAGEPMLAHKAFKEGIVAAEVIAGEPAALDYQAVPAAVFTDPEIATVGMTKDEAEEAGFTPVVGQMPFNASGRAMTTGHTEGFCRIVADEDSGFILGGQIVGPEASELIAELALAVEMGATLEDVAATIHTHPTLAEVIQEAAENAEDQAIHTLNR</sequence>
<proteinExistence type="inferred from homology"/>
<dbReference type="GO" id="GO:0050660">
    <property type="term" value="F:flavin adenine dinucleotide binding"/>
    <property type="evidence" value="ECO:0007669"/>
    <property type="project" value="InterPro"/>
</dbReference>
<dbReference type="InterPro" id="IPR004099">
    <property type="entry name" value="Pyr_nucl-diS_OxRdtase_dimer"/>
</dbReference>
<dbReference type="SUPFAM" id="SSF51905">
    <property type="entry name" value="FAD/NAD(P)-binding domain"/>
    <property type="match status" value="1"/>
</dbReference>
<comment type="similarity">
    <text evidence="1 10">Belongs to the class-I pyridine nucleotide-disulfide oxidoreductase family.</text>
</comment>
<protein>
    <recommendedName>
        <fullName evidence="2 10">Dihydrolipoyl dehydrogenase</fullName>
        <ecNumber evidence="2 10">1.8.1.4</ecNumber>
    </recommendedName>
</protein>
<keyword evidence="3 10" id="KW-0285">Flavoprotein</keyword>
<keyword evidence="14" id="KW-1185">Reference proteome</keyword>
<dbReference type="InterPro" id="IPR016156">
    <property type="entry name" value="FAD/NAD-linked_Rdtase_dimer_sf"/>
</dbReference>
<dbReference type="FunFam" id="3.30.390.30:FF:000001">
    <property type="entry name" value="Dihydrolipoyl dehydrogenase"/>
    <property type="match status" value="1"/>
</dbReference>
<evidence type="ECO:0000256" key="10">
    <source>
        <dbReference type="RuleBase" id="RU003692"/>
    </source>
</evidence>
<evidence type="ECO:0000256" key="4">
    <source>
        <dbReference type="ARBA" id="ARBA00022827"/>
    </source>
</evidence>
<gene>
    <name evidence="13" type="ORF">AUR64_00175</name>
</gene>
<dbReference type="PIRSF" id="PIRSF000350">
    <property type="entry name" value="Mercury_reductase_MerA"/>
    <property type="match status" value="1"/>
</dbReference>
<evidence type="ECO:0000259" key="12">
    <source>
        <dbReference type="Pfam" id="PF07992"/>
    </source>
</evidence>
<dbReference type="GO" id="GO:0006103">
    <property type="term" value="P:2-oxoglutarate metabolic process"/>
    <property type="evidence" value="ECO:0007669"/>
    <property type="project" value="TreeGrafter"/>
</dbReference>
<accession>A0A0W1RDZ5</accession>
<evidence type="ECO:0000259" key="11">
    <source>
        <dbReference type="Pfam" id="PF02852"/>
    </source>
</evidence>
<dbReference type="InterPro" id="IPR001100">
    <property type="entry name" value="Pyr_nuc-diS_OxRdtase"/>
</dbReference>
<evidence type="ECO:0000256" key="9">
    <source>
        <dbReference type="ARBA" id="ARBA00049187"/>
    </source>
</evidence>
<evidence type="ECO:0000256" key="2">
    <source>
        <dbReference type="ARBA" id="ARBA00012608"/>
    </source>
</evidence>
<dbReference type="SUPFAM" id="SSF55424">
    <property type="entry name" value="FAD/NAD-linked reductases, dimerisation (C-terminal) domain"/>
    <property type="match status" value="1"/>
</dbReference>
<dbReference type="InterPro" id="IPR006258">
    <property type="entry name" value="Lipoamide_DH"/>
</dbReference>
<name>A0A0W1RDZ5_9EURY</name>
<dbReference type="GO" id="GO:0004148">
    <property type="term" value="F:dihydrolipoyl dehydrogenase (NADH) activity"/>
    <property type="evidence" value="ECO:0007669"/>
    <property type="project" value="UniProtKB-EC"/>
</dbReference>
<dbReference type="Proteomes" id="UP000054387">
    <property type="component" value="Unassembled WGS sequence"/>
</dbReference>
<dbReference type="Pfam" id="PF07992">
    <property type="entry name" value="Pyr_redox_2"/>
    <property type="match status" value="1"/>
</dbReference>
<dbReference type="PRINTS" id="PR00368">
    <property type="entry name" value="FADPNR"/>
</dbReference>
<dbReference type="AlphaFoldDB" id="A0A0W1RDZ5"/>
<reference evidence="13 14" key="1">
    <citation type="submission" date="2015-12" db="EMBL/GenBank/DDBJ databases">
        <title>Haloprofundus marisrubri gen. nov., sp. nov., an extremely halophilic archaeon isolated from the Discovery deep brine-seawater interface in the Red Sea.</title>
        <authorList>
            <person name="Zhang G."/>
            <person name="Stingl U."/>
            <person name="Rashid M."/>
        </authorList>
    </citation>
    <scope>NUCLEOTIDE SEQUENCE [LARGE SCALE GENOMIC DNA]</scope>
    <source>
        <strain evidence="13 14">SB9</strain>
    </source>
</reference>
<keyword evidence="5 10" id="KW-0560">Oxidoreductase</keyword>
<dbReference type="InterPro" id="IPR036188">
    <property type="entry name" value="FAD/NAD-bd_sf"/>
</dbReference>
<evidence type="ECO:0000256" key="6">
    <source>
        <dbReference type="ARBA" id="ARBA00023027"/>
    </source>
</evidence>
<dbReference type="Pfam" id="PF02852">
    <property type="entry name" value="Pyr_redox_dim"/>
    <property type="match status" value="1"/>
</dbReference>
<feature type="domain" description="FAD/NAD(P)-binding" evidence="12">
    <location>
        <begin position="11"/>
        <end position="334"/>
    </location>
</feature>
<dbReference type="RefSeq" id="WP_058579930.1">
    <property type="nucleotide sequence ID" value="NZ_LOPU01000001.1"/>
</dbReference>
<dbReference type="NCBIfam" id="TIGR01350">
    <property type="entry name" value="lipoamide_DH"/>
    <property type="match status" value="1"/>
</dbReference>
<dbReference type="EC" id="1.8.1.4" evidence="2 10"/>
<comment type="cofactor">
    <cofactor evidence="10">
        <name>FAD</name>
        <dbReference type="ChEBI" id="CHEBI:57692"/>
    </cofactor>
    <text evidence="10">Binds 1 FAD per subunit.</text>
</comment>
<organism evidence="13 14">
    <name type="scientific">Haloprofundus marisrubri</name>
    <dbReference type="NCBI Taxonomy" id="1514971"/>
    <lineage>
        <taxon>Archaea</taxon>
        <taxon>Methanobacteriati</taxon>
        <taxon>Methanobacteriota</taxon>
        <taxon>Stenosarchaea group</taxon>
        <taxon>Halobacteria</taxon>
        <taxon>Halobacteriales</taxon>
        <taxon>Haloferacaceae</taxon>
        <taxon>Haloprofundus</taxon>
    </lineage>
</organism>
<dbReference type="STRING" id="1514971.AUR64_00175"/>
<dbReference type="InterPro" id="IPR012999">
    <property type="entry name" value="Pyr_OxRdtase_I_AS"/>
</dbReference>
<dbReference type="OrthoDB" id="27922at2157"/>
<evidence type="ECO:0000313" key="14">
    <source>
        <dbReference type="Proteomes" id="UP000054387"/>
    </source>
</evidence>
<keyword evidence="7" id="KW-1015">Disulfide bond</keyword>
<keyword evidence="6 10" id="KW-0520">NAD</keyword>
<evidence type="ECO:0000256" key="1">
    <source>
        <dbReference type="ARBA" id="ARBA00007532"/>
    </source>
</evidence>
<dbReference type="Gene3D" id="3.30.390.30">
    <property type="match status" value="1"/>
</dbReference>